<sequence length="259" mass="28433">MELIGRRSDRQRRIEAAWHVDGVEARDSPFDEPLPDLPRTPEDWVERSEAARYALKQYRGNMIKAPGYRLDLRNTDLQGLDLSGLNLRGCLLAGAQIQGANLVVAQMQGADLGVAHMQGAVLMNAHMQGANLGDAHMQGADLAGAQMQGAYLWDAQMQGAELWKAEMQGALLGRANITLARLASNDLSDVGLTADQFKTAFGDGSVILPHPLKAGEPPLEHWPTRELAFFPDKNGQTEYGRHYAAWRADPDAYDPEADY</sequence>
<evidence type="ECO:0000256" key="1">
    <source>
        <dbReference type="ARBA" id="ARBA00022737"/>
    </source>
</evidence>
<proteinExistence type="predicted"/>
<organism evidence="2 3">
    <name type="scientific">Jannaschia aquimarina</name>
    <dbReference type="NCBI Taxonomy" id="935700"/>
    <lineage>
        <taxon>Bacteria</taxon>
        <taxon>Pseudomonadati</taxon>
        <taxon>Pseudomonadota</taxon>
        <taxon>Alphaproteobacteria</taxon>
        <taxon>Rhodobacterales</taxon>
        <taxon>Roseobacteraceae</taxon>
        <taxon>Jannaschia</taxon>
    </lineage>
</organism>
<dbReference type="Proteomes" id="UP000032232">
    <property type="component" value="Unassembled WGS sequence"/>
</dbReference>
<dbReference type="AlphaFoldDB" id="A0A0D1EIG0"/>
<keyword evidence="3" id="KW-1185">Reference proteome</keyword>
<dbReference type="Pfam" id="PF00805">
    <property type="entry name" value="Pentapeptide"/>
    <property type="match status" value="2"/>
</dbReference>
<dbReference type="PANTHER" id="PTHR47485">
    <property type="entry name" value="THYLAKOID LUMENAL 17.4 KDA PROTEIN, CHLOROPLASTIC"/>
    <property type="match status" value="1"/>
</dbReference>
<name>A0A0D1EIG0_9RHOB</name>
<dbReference type="RefSeq" id="WP_052500769.1">
    <property type="nucleotide sequence ID" value="NZ_FZPF01000001.1"/>
</dbReference>
<dbReference type="STRING" id="935700.jaqu_08780"/>
<accession>A0A0D1EIG0</accession>
<evidence type="ECO:0000313" key="3">
    <source>
        <dbReference type="Proteomes" id="UP000032232"/>
    </source>
</evidence>
<dbReference type="SUPFAM" id="SSF141571">
    <property type="entry name" value="Pentapeptide repeat-like"/>
    <property type="match status" value="1"/>
</dbReference>
<protein>
    <submittedName>
        <fullName evidence="2">PipB2_1 protein</fullName>
    </submittedName>
</protein>
<keyword evidence="1" id="KW-0677">Repeat</keyword>
<dbReference type="OrthoDB" id="7837851at2"/>
<dbReference type="PATRIC" id="fig|935700.4.peg.923"/>
<dbReference type="PANTHER" id="PTHR47485:SF1">
    <property type="entry name" value="THYLAKOID LUMENAL 17.4 KDA PROTEIN, CHLOROPLASTIC"/>
    <property type="match status" value="1"/>
</dbReference>
<dbReference type="Gene3D" id="2.160.20.80">
    <property type="entry name" value="E3 ubiquitin-protein ligase SopA"/>
    <property type="match status" value="1"/>
</dbReference>
<gene>
    <name evidence="2" type="primary">pipB2_1</name>
    <name evidence="2" type="ORF">jaqu_08780</name>
</gene>
<dbReference type="EMBL" id="JYFE01000019">
    <property type="protein sequence ID" value="KIT17389.1"/>
    <property type="molecule type" value="Genomic_DNA"/>
</dbReference>
<reference evidence="2 3" key="1">
    <citation type="submission" date="2015-02" db="EMBL/GenBank/DDBJ databases">
        <title>Genome Sequence of Jannaschia aquimarina DSM28248, a member of the Roseobacter clade.</title>
        <authorList>
            <person name="Voget S."/>
            <person name="Daniel R."/>
        </authorList>
    </citation>
    <scope>NUCLEOTIDE SEQUENCE [LARGE SCALE GENOMIC DNA]</scope>
    <source>
        <strain evidence="2 3">GSW-M26</strain>
    </source>
</reference>
<comment type="caution">
    <text evidence="2">The sequence shown here is derived from an EMBL/GenBank/DDBJ whole genome shotgun (WGS) entry which is preliminary data.</text>
</comment>
<evidence type="ECO:0000313" key="2">
    <source>
        <dbReference type="EMBL" id="KIT17389.1"/>
    </source>
</evidence>
<dbReference type="InterPro" id="IPR001646">
    <property type="entry name" value="5peptide_repeat"/>
</dbReference>